<reference evidence="1 2" key="1">
    <citation type="submission" date="2018-08" db="EMBL/GenBank/DDBJ databases">
        <title>A genome reference for cultivated species of the human gut microbiota.</title>
        <authorList>
            <person name="Zou Y."/>
            <person name="Xue W."/>
            <person name="Luo G."/>
        </authorList>
    </citation>
    <scope>NUCLEOTIDE SEQUENCE [LARGE SCALE GENOMIC DNA]</scope>
    <source>
        <strain evidence="1 2">TF08-14</strain>
    </source>
</reference>
<name>A0A3E4QZW3_9ACTN</name>
<dbReference type="AlphaFoldDB" id="A0A3E4QZW3"/>
<evidence type="ECO:0000313" key="1">
    <source>
        <dbReference type="EMBL" id="RGL12353.1"/>
    </source>
</evidence>
<gene>
    <name evidence="1" type="ORF">DXC81_01475</name>
</gene>
<protein>
    <submittedName>
        <fullName evidence="1">Uncharacterized protein</fullName>
    </submittedName>
</protein>
<accession>A0A3E4QZW3</accession>
<dbReference type="RefSeq" id="WP_117678847.1">
    <property type="nucleotide sequence ID" value="NZ_CAJJKC010000005.1"/>
</dbReference>
<organism evidence="1 2">
    <name type="scientific">Collinsella tanakaei</name>
    <dbReference type="NCBI Taxonomy" id="626935"/>
    <lineage>
        <taxon>Bacteria</taxon>
        <taxon>Bacillati</taxon>
        <taxon>Actinomycetota</taxon>
        <taxon>Coriobacteriia</taxon>
        <taxon>Coriobacteriales</taxon>
        <taxon>Coriobacteriaceae</taxon>
        <taxon>Collinsella</taxon>
    </lineage>
</organism>
<sequence length="809" mass="91287">MDPLEIHALDEGFNIVAPNIPYTSLQWNRRYYECGDFTCVVPSNVYSPDWAYIYTSDRPETGVIQKVEYEDARHGDNDVDVVTLSGFFTEKWLNDYVFLVEETDTETVYIQKPPPVVAKRPEVFKDKDGKLYTKNIAGKYCTTTGQEVSLTDKDLTKVELGNVAGTQSYMGSDDYAYSSRFNYYKESDGKIHQINGRGDDTVINGTEVTEFNFSAQNKGAVYKDADGSYKWIPHLAENKDQTNRRKVEQWEERTKGLDKIYDSGGGTYAVMYREVKGAYQLRTEVGEVGKPCDNVKSILAWASRIFGDGITYDSADFTGVQKTIDPSLKRFGDLCFEELKTIGASARMFYSYENNSVVFQLWRGLDRTQDQAEPQASTYSLGKAQNKTFPDGFEELEYIESTGTQYIDTGFIPNQNTGIELECIHTAKCLCATDLSDDGDGLSIWANSAKYGKSKSSGVSFITTEKVKLEEHGGVFKKDGVVVWSAPSATFACNNSLAIFALKRGGVFSSFGQTKLYSFKLFDNGTLKLNLVPCRRLSDNAIGLVDRLTGVFYGNKGTGVFKAGAVVPQPEPEPEPEPEKPRKNPFVVFSDTWGNLNGFKVSRDTSNYKNKCYVLFEYDEPSKYYADGSPMCVWYKDWGSSDSPLDQPSQDSATRHIPYKTHRGYDVVRLDDGLPDSEIYLDLRSDKPEFDQDWKRDELDTGSWNEMLKLEGLNKKYEQWRDHYAEEGRKALANDYGVIDTVDTGTFSTYRYLDDYDLGDKVDIAIETIGFYQTARIIEVSEVYESGKSDIVLTMGEQQITESKKARLV</sequence>
<proteinExistence type="predicted"/>
<comment type="caution">
    <text evidence="1">The sequence shown here is derived from an EMBL/GenBank/DDBJ whole genome shotgun (WGS) entry which is preliminary data.</text>
</comment>
<evidence type="ECO:0000313" key="2">
    <source>
        <dbReference type="Proteomes" id="UP000260943"/>
    </source>
</evidence>
<dbReference type="EMBL" id="QSRJ01000001">
    <property type="protein sequence ID" value="RGL12353.1"/>
    <property type="molecule type" value="Genomic_DNA"/>
</dbReference>
<dbReference type="Proteomes" id="UP000260943">
    <property type="component" value="Unassembled WGS sequence"/>
</dbReference>